<dbReference type="Proteomes" id="UP000317429">
    <property type="component" value="Chromosome"/>
</dbReference>
<keyword evidence="4" id="KW-1185">Reference proteome</keyword>
<gene>
    <name evidence="3" type="primary">pucA</name>
    <name evidence="3" type="ORF">Pla175_28550</name>
</gene>
<feature type="domain" description="XdhC- CoxI" evidence="1">
    <location>
        <begin position="14"/>
        <end position="76"/>
    </location>
</feature>
<dbReference type="InterPro" id="IPR027051">
    <property type="entry name" value="XdhC_Rossmann_dom"/>
</dbReference>
<keyword evidence="3" id="KW-0560">Oxidoreductase</keyword>
<evidence type="ECO:0000313" key="3">
    <source>
        <dbReference type="EMBL" id="QDU89465.1"/>
    </source>
</evidence>
<dbReference type="EMBL" id="CP036291">
    <property type="protein sequence ID" value="QDU89465.1"/>
    <property type="molecule type" value="Genomic_DNA"/>
</dbReference>
<name>A0A518DDA2_9BACT</name>
<evidence type="ECO:0000259" key="2">
    <source>
        <dbReference type="Pfam" id="PF13478"/>
    </source>
</evidence>
<proteinExistence type="predicted"/>
<dbReference type="OrthoDB" id="9773039at2"/>
<dbReference type="Pfam" id="PF02625">
    <property type="entry name" value="XdhC_CoxI"/>
    <property type="match status" value="1"/>
</dbReference>
<dbReference type="AlphaFoldDB" id="A0A518DDA2"/>
<reference evidence="3 4" key="1">
    <citation type="submission" date="2019-02" db="EMBL/GenBank/DDBJ databases">
        <title>Deep-cultivation of Planctomycetes and their phenomic and genomic characterization uncovers novel biology.</title>
        <authorList>
            <person name="Wiegand S."/>
            <person name="Jogler M."/>
            <person name="Boedeker C."/>
            <person name="Pinto D."/>
            <person name="Vollmers J."/>
            <person name="Rivas-Marin E."/>
            <person name="Kohn T."/>
            <person name="Peeters S.H."/>
            <person name="Heuer A."/>
            <person name="Rast P."/>
            <person name="Oberbeckmann S."/>
            <person name="Bunk B."/>
            <person name="Jeske O."/>
            <person name="Meyerdierks A."/>
            <person name="Storesund J.E."/>
            <person name="Kallscheuer N."/>
            <person name="Luecker S."/>
            <person name="Lage O.M."/>
            <person name="Pohl T."/>
            <person name="Merkel B.J."/>
            <person name="Hornburger P."/>
            <person name="Mueller R.-W."/>
            <person name="Bruemmer F."/>
            <person name="Labrenz M."/>
            <person name="Spormann A.M."/>
            <person name="Op den Camp H."/>
            <person name="Overmann J."/>
            <person name="Amann R."/>
            <person name="Jetten M.S.M."/>
            <person name="Mascher T."/>
            <person name="Medema M.H."/>
            <person name="Devos D.P."/>
            <person name="Kaster A.-K."/>
            <person name="Ovreas L."/>
            <person name="Rohde M."/>
            <person name="Galperin M.Y."/>
            <person name="Jogler C."/>
        </authorList>
    </citation>
    <scope>NUCLEOTIDE SEQUENCE [LARGE SCALE GENOMIC DNA]</scope>
    <source>
        <strain evidence="3 4">Pla175</strain>
    </source>
</reference>
<dbReference type="InterPro" id="IPR052698">
    <property type="entry name" value="MoCofactor_Util/Proc"/>
</dbReference>
<dbReference type="InterPro" id="IPR003777">
    <property type="entry name" value="XdhC_CoxI"/>
</dbReference>
<dbReference type="RefSeq" id="WP_145286049.1">
    <property type="nucleotide sequence ID" value="NZ_CP036291.1"/>
</dbReference>
<evidence type="ECO:0000313" key="4">
    <source>
        <dbReference type="Proteomes" id="UP000317429"/>
    </source>
</evidence>
<sequence length="398" mass="43539">MNELRQILHAVASTDEPLHLATVVDVDGSAYRRPGARMLVLPDGGHIGAISGGCLERDLCRQAATICKRGPRLICFDTRSEAMDLNARYGLGCSGVIYVLVEPVTRDDRCPIRRLQEVFETRLPQVVGTVYQTSGGKFSSLQLGQRFADIDLSLSGLFANSYIVEELRYWFGQTRATSRPVCCQLTRSGDDPGESGTRVFIELLSPPKPLWIFGAGDDAIPLAMIAGDLGWCVSVIDDRPGNLTRSRFPTVDRLVLGAREEARRQLPATPQTAAVLMTHHLKKDAEIVPWLCGLQLSYVGLLGPKSRTGELIKHIHAAGNLPPLVQLDKLHTPVGLDIGASNPGEVAVSIVAEIIAVDRRRSGRPLAQRNGPIHHPVAHRLIDSRTPQTKQAFAWDHE</sequence>
<dbReference type="PANTHER" id="PTHR30388:SF6">
    <property type="entry name" value="XANTHINE DEHYDROGENASE SUBUNIT A-RELATED"/>
    <property type="match status" value="1"/>
</dbReference>
<dbReference type="GO" id="GO:0004854">
    <property type="term" value="F:xanthine dehydrogenase activity"/>
    <property type="evidence" value="ECO:0007669"/>
    <property type="project" value="UniProtKB-EC"/>
</dbReference>
<dbReference type="PANTHER" id="PTHR30388">
    <property type="entry name" value="ALDEHYDE OXIDOREDUCTASE MOLYBDENUM COFACTOR ASSEMBLY PROTEIN"/>
    <property type="match status" value="1"/>
</dbReference>
<evidence type="ECO:0000259" key="1">
    <source>
        <dbReference type="Pfam" id="PF02625"/>
    </source>
</evidence>
<dbReference type="Gene3D" id="3.40.50.720">
    <property type="entry name" value="NAD(P)-binding Rossmann-like Domain"/>
    <property type="match status" value="1"/>
</dbReference>
<dbReference type="KEGG" id="pnd:Pla175_28550"/>
<accession>A0A518DDA2</accession>
<dbReference type="EC" id="1.17.1.4" evidence="3"/>
<dbReference type="Pfam" id="PF13478">
    <property type="entry name" value="XdhC_C"/>
    <property type="match status" value="1"/>
</dbReference>
<organism evidence="3 4">
    <name type="scientific">Pirellulimonas nuda</name>
    <dbReference type="NCBI Taxonomy" id="2528009"/>
    <lineage>
        <taxon>Bacteria</taxon>
        <taxon>Pseudomonadati</taxon>
        <taxon>Planctomycetota</taxon>
        <taxon>Planctomycetia</taxon>
        <taxon>Pirellulales</taxon>
        <taxon>Lacipirellulaceae</taxon>
        <taxon>Pirellulimonas</taxon>
    </lineage>
</organism>
<feature type="domain" description="XdhC Rossmann" evidence="2">
    <location>
        <begin position="210"/>
        <end position="354"/>
    </location>
</feature>
<protein>
    <submittedName>
        <fullName evidence="3">Putative xanthine dehydrogenase subunit A</fullName>
        <ecNumber evidence="3">1.17.1.4</ecNumber>
    </submittedName>
</protein>